<evidence type="ECO:0000259" key="4">
    <source>
        <dbReference type="PROSITE" id="PS51752"/>
    </source>
</evidence>
<dbReference type="PANTHER" id="PTHR47293:SF66">
    <property type="entry name" value="JACALIN-RELATED LECTIN 11-RELATED"/>
    <property type="match status" value="1"/>
</dbReference>
<dbReference type="GO" id="GO:0030246">
    <property type="term" value="F:carbohydrate binding"/>
    <property type="evidence" value="ECO:0007669"/>
    <property type="project" value="UniProtKB-KW"/>
</dbReference>
<dbReference type="InterPro" id="IPR033734">
    <property type="entry name" value="Jacalin-like_lectin_dom_plant"/>
</dbReference>
<comment type="similarity">
    <text evidence="1">Belongs to the jacalin lectin family.</text>
</comment>
<dbReference type="SMART" id="SM00915">
    <property type="entry name" value="Jacalin"/>
    <property type="match status" value="2"/>
</dbReference>
<dbReference type="AlphaFoldDB" id="A0AAD8KQQ7"/>
<dbReference type="PANTHER" id="PTHR47293">
    <property type="entry name" value="JACALIN-RELATED LECTIN 3"/>
    <property type="match status" value="1"/>
</dbReference>
<dbReference type="EMBL" id="JAUHHV010000004">
    <property type="protein sequence ID" value="KAK1427342.1"/>
    <property type="molecule type" value="Genomic_DNA"/>
</dbReference>
<evidence type="ECO:0000256" key="3">
    <source>
        <dbReference type="ARBA" id="ARBA00022737"/>
    </source>
</evidence>
<evidence type="ECO:0000256" key="2">
    <source>
        <dbReference type="ARBA" id="ARBA00022734"/>
    </source>
</evidence>
<dbReference type="SUPFAM" id="SSF51101">
    <property type="entry name" value="Mannose-binding lectins"/>
    <property type="match status" value="2"/>
</dbReference>
<keyword evidence="6" id="KW-1185">Reference proteome</keyword>
<organism evidence="5 6">
    <name type="scientific">Tagetes erecta</name>
    <name type="common">African marigold</name>
    <dbReference type="NCBI Taxonomy" id="13708"/>
    <lineage>
        <taxon>Eukaryota</taxon>
        <taxon>Viridiplantae</taxon>
        <taxon>Streptophyta</taxon>
        <taxon>Embryophyta</taxon>
        <taxon>Tracheophyta</taxon>
        <taxon>Spermatophyta</taxon>
        <taxon>Magnoliopsida</taxon>
        <taxon>eudicotyledons</taxon>
        <taxon>Gunneridae</taxon>
        <taxon>Pentapetalae</taxon>
        <taxon>asterids</taxon>
        <taxon>campanulids</taxon>
        <taxon>Asterales</taxon>
        <taxon>Asteraceae</taxon>
        <taxon>Asteroideae</taxon>
        <taxon>Heliantheae alliance</taxon>
        <taxon>Tageteae</taxon>
        <taxon>Tagetes</taxon>
    </lineage>
</organism>
<evidence type="ECO:0000313" key="5">
    <source>
        <dbReference type="EMBL" id="KAK1427342.1"/>
    </source>
</evidence>
<evidence type="ECO:0000313" key="6">
    <source>
        <dbReference type="Proteomes" id="UP001229421"/>
    </source>
</evidence>
<dbReference type="PROSITE" id="PS51752">
    <property type="entry name" value="JACALIN_LECTIN"/>
    <property type="match status" value="2"/>
</dbReference>
<keyword evidence="2" id="KW-0430">Lectin</keyword>
<accession>A0AAD8KQQ7</accession>
<dbReference type="InterPro" id="IPR001229">
    <property type="entry name" value="Jacalin-like_lectin_dom"/>
</dbReference>
<evidence type="ECO:0000256" key="1">
    <source>
        <dbReference type="ARBA" id="ARBA00006568"/>
    </source>
</evidence>
<name>A0AAD8KQQ7_TARER</name>
<reference evidence="5" key="1">
    <citation type="journal article" date="2023" name="bioRxiv">
        <title>Improved chromosome-level genome assembly for marigold (Tagetes erecta).</title>
        <authorList>
            <person name="Jiang F."/>
            <person name="Yuan L."/>
            <person name="Wang S."/>
            <person name="Wang H."/>
            <person name="Xu D."/>
            <person name="Wang A."/>
            <person name="Fan W."/>
        </authorList>
    </citation>
    <scope>NUCLEOTIDE SEQUENCE</scope>
    <source>
        <strain evidence="5">WSJ</strain>
        <tissue evidence="5">Leaf</tissue>
    </source>
</reference>
<proteinExistence type="inferred from homology"/>
<protein>
    <recommendedName>
        <fullName evidence="4">Jacalin-type lectin domain-containing protein</fullName>
    </recommendedName>
</protein>
<keyword evidence="3" id="KW-0677">Repeat</keyword>
<comment type="caution">
    <text evidence="5">The sequence shown here is derived from an EMBL/GenBank/DDBJ whole genome shotgun (WGS) entry which is preliminary data.</text>
</comment>
<dbReference type="Pfam" id="PF01419">
    <property type="entry name" value="Jacalin"/>
    <property type="match status" value="2"/>
</dbReference>
<dbReference type="CDD" id="cd09612">
    <property type="entry name" value="Jacalin"/>
    <property type="match status" value="1"/>
</dbReference>
<feature type="domain" description="Jacalin-type lectin" evidence="4">
    <location>
        <begin position="10"/>
        <end position="171"/>
    </location>
</feature>
<sequence>MGGTSEYEGCITEGPWGGSQGKQWVYRPEHIISKISVNYGKLVNSINFQTICCKGDQAQGSSFGGSGGDQTDTISLQHPNEYLVSLSGTFGSYDGSYSAVDVIKSICFKTNIKCYGPYGGDNRSGTAFSLAGKGGVIVGFHGRIYKRYTSNYNSSVTVYKYLAAIGVYVMPKLLALGPNSTYAGKLIREPSSSLSGVEMPREVGPWGAGGGKPWDDGVFASVKQVYVHVGELNMISALQFEYLKKDGKSAISHIHGGTYGVKKIQVVNLDGEEEFLMGVSGFFGPVEGHNGLKALASVSFHTNKRIHGPYGEEKGAGYYSSTTSSGKIVGFHGMNNGFVSAIGVHMEYF</sequence>
<dbReference type="Gene3D" id="2.100.10.30">
    <property type="entry name" value="Jacalin-like lectin domain"/>
    <property type="match status" value="2"/>
</dbReference>
<dbReference type="Proteomes" id="UP001229421">
    <property type="component" value="Unassembled WGS sequence"/>
</dbReference>
<feature type="domain" description="Jacalin-type lectin" evidence="4">
    <location>
        <begin position="200"/>
        <end position="348"/>
    </location>
</feature>
<gene>
    <name evidence="5" type="ORF">QVD17_16025</name>
</gene>
<dbReference type="InterPro" id="IPR036404">
    <property type="entry name" value="Jacalin-like_lectin_dom_sf"/>
</dbReference>